<evidence type="ECO:0000256" key="8">
    <source>
        <dbReference type="ARBA" id="ARBA00023136"/>
    </source>
</evidence>
<keyword evidence="5" id="KW-0547">Nucleotide-binding</keyword>
<dbReference type="Pfam" id="PF00005">
    <property type="entry name" value="ABC_tran"/>
    <property type="match status" value="1"/>
</dbReference>
<dbReference type="FunFam" id="3.40.50.300:FF:000589">
    <property type="entry name" value="ABC transporter, ATP-binding subunit"/>
    <property type="match status" value="1"/>
</dbReference>
<feature type="domain" description="ABC transporter" evidence="9">
    <location>
        <begin position="5"/>
        <end position="230"/>
    </location>
</feature>
<dbReference type="GO" id="GO:0016887">
    <property type="term" value="F:ATP hydrolysis activity"/>
    <property type="evidence" value="ECO:0007669"/>
    <property type="project" value="InterPro"/>
</dbReference>
<proteinExistence type="inferred from homology"/>
<protein>
    <recommendedName>
        <fullName evidence="9">ABC transporter domain-containing protein</fullName>
    </recommendedName>
</protein>
<dbReference type="GO" id="GO:0005524">
    <property type="term" value="F:ATP binding"/>
    <property type="evidence" value="ECO:0007669"/>
    <property type="project" value="UniProtKB-KW"/>
</dbReference>
<evidence type="ECO:0000256" key="4">
    <source>
        <dbReference type="ARBA" id="ARBA00022475"/>
    </source>
</evidence>
<keyword evidence="3" id="KW-0813">Transport</keyword>
<dbReference type="SUPFAM" id="SSF52540">
    <property type="entry name" value="P-loop containing nucleoside triphosphate hydrolases"/>
    <property type="match status" value="1"/>
</dbReference>
<dbReference type="Gene3D" id="3.40.50.300">
    <property type="entry name" value="P-loop containing nucleotide triphosphate hydrolases"/>
    <property type="match status" value="1"/>
</dbReference>
<evidence type="ECO:0000256" key="6">
    <source>
        <dbReference type="ARBA" id="ARBA00022840"/>
    </source>
</evidence>
<keyword evidence="6" id="KW-0067">ATP-binding</keyword>
<dbReference type="PANTHER" id="PTHR42711">
    <property type="entry name" value="ABC TRANSPORTER ATP-BINDING PROTEIN"/>
    <property type="match status" value="1"/>
</dbReference>
<sequence>MTDVIKVEGLTKLYGNFPVVNNISFSVNEGEVFGILGPNGAGKTTAMEILEGLRSPSSGKVSVLGMDVTSERHKIKHDIGIQLQASAYFEYLNLTEILKLFGSFYRHYVPPEQLLDRVGLLDRAKDTLGKLSGGQRQRFTIAATLVNSPKVVFLDEPTTGLDPQARHNLWEIIREIHNEGRTVILTTHYMEEAEMLCHRVAIMDIGRIVALDKPKNLVFRLDLPYEVKVMADSHLYADDLRSLDGVDDIRVDPNCAWYLGTADAALTMESVLSFSVSKGIRLTHLEVLQANLEDVFLAITGRHLRE</sequence>
<dbReference type="InterPro" id="IPR003439">
    <property type="entry name" value="ABC_transporter-like_ATP-bd"/>
</dbReference>
<reference evidence="10" key="1">
    <citation type="submission" date="2018-05" db="EMBL/GenBank/DDBJ databases">
        <authorList>
            <person name="Lanie J.A."/>
            <person name="Ng W.-L."/>
            <person name="Kazmierczak K.M."/>
            <person name="Andrzejewski T.M."/>
            <person name="Davidsen T.M."/>
            <person name="Wayne K.J."/>
            <person name="Tettelin H."/>
            <person name="Glass J.I."/>
            <person name="Rusch D."/>
            <person name="Podicherti R."/>
            <person name="Tsui H.-C.T."/>
            <person name="Winkler M.E."/>
        </authorList>
    </citation>
    <scope>NUCLEOTIDE SEQUENCE</scope>
</reference>
<comment type="similarity">
    <text evidence="2">Belongs to the ABC transporter superfamily.</text>
</comment>
<evidence type="ECO:0000259" key="9">
    <source>
        <dbReference type="PROSITE" id="PS50893"/>
    </source>
</evidence>
<gene>
    <name evidence="10" type="ORF">METZ01_LOCUS225187</name>
</gene>
<dbReference type="AlphaFoldDB" id="A0A382GCL0"/>
<dbReference type="PROSITE" id="PS50893">
    <property type="entry name" value="ABC_TRANSPORTER_2"/>
    <property type="match status" value="1"/>
</dbReference>
<accession>A0A382GCL0</accession>
<dbReference type="SMART" id="SM00382">
    <property type="entry name" value="AAA"/>
    <property type="match status" value="1"/>
</dbReference>
<keyword evidence="4" id="KW-1003">Cell membrane</keyword>
<dbReference type="GO" id="GO:0005886">
    <property type="term" value="C:plasma membrane"/>
    <property type="evidence" value="ECO:0007669"/>
    <property type="project" value="UniProtKB-SubCell"/>
</dbReference>
<dbReference type="CDD" id="cd03230">
    <property type="entry name" value="ABC_DR_subfamily_A"/>
    <property type="match status" value="1"/>
</dbReference>
<evidence type="ECO:0000313" key="10">
    <source>
        <dbReference type="EMBL" id="SVB72333.1"/>
    </source>
</evidence>
<organism evidence="10">
    <name type="scientific">marine metagenome</name>
    <dbReference type="NCBI Taxonomy" id="408172"/>
    <lineage>
        <taxon>unclassified sequences</taxon>
        <taxon>metagenomes</taxon>
        <taxon>ecological metagenomes</taxon>
    </lineage>
</organism>
<keyword evidence="8" id="KW-0472">Membrane</keyword>
<dbReference type="InterPro" id="IPR050763">
    <property type="entry name" value="ABC_transporter_ATP-binding"/>
</dbReference>
<dbReference type="InterPro" id="IPR017871">
    <property type="entry name" value="ABC_transporter-like_CS"/>
</dbReference>
<dbReference type="InterPro" id="IPR027417">
    <property type="entry name" value="P-loop_NTPase"/>
</dbReference>
<evidence type="ECO:0000256" key="1">
    <source>
        <dbReference type="ARBA" id="ARBA00004236"/>
    </source>
</evidence>
<name>A0A382GCL0_9ZZZZ</name>
<evidence type="ECO:0000256" key="3">
    <source>
        <dbReference type="ARBA" id="ARBA00022448"/>
    </source>
</evidence>
<dbReference type="PANTHER" id="PTHR42711:SF5">
    <property type="entry name" value="ABC TRANSPORTER ATP-BINDING PROTEIN NATA"/>
    <property type="match status" value="1"/>
</dbReference>
<dbReference type="InterPro" id="IPR003593">
    <property type="entry name" value="AAA+_ATPase"/>
</dbReference>
<evidence type="ECO:0000256" key="7">
    <source>
        <dbReference type="ARBA" id="ARBA00022967"/>
    </source>
</evidence>
<evidence type="ECO:0000256" key="5">
    <source>
        <dbReference type="ARBA" id="ARBA00022741"/>
    </source>
</evidence>
<dbReference type="EMBL" id="UINC01054521">
    <property type="protein sequence ID" value="SVB72333.1"/>
    <property type="molecule type" value="Genomic_DNA"/>
</dbReference>
<evidence type="ECO:0000256" key="2">
    <source>
        <dbReference type="ARBA" id="ARBA00005417"/>
    </source>
</evidence>
<dbReference type="PROSITE" id="PS00211">
    <property type="entry name" value="ABC_TRANSPORTER_1"/>
    <property type="match status" value="1"/>
</dbReference>
<keyword evidence="7" id="KW-1278">Translocase</keyword>
<comment type="subcellular location">
    <subcellularLocation>
        <location evidence="1">Cell membrane</location>
    </subcellularLocation>
</comment>